<dbReference type="Proteomes" id="UP000468443">
    <property type="component" value="Unassembled WGS sequence"/>
</dbReference>
<dbReference type="AlphaFoldDB" id="A0A6P0UA40"/>
<evidence type="ECO:0000313" key="3">
    <source>
        <dbReference type="Proteomes" id="UP000468443"/>
    </source>
</evidence>
<gene>
    <name evidence="2" type="ORF">GWK09_02790</name>
</gene>
<comment type="caution">
    <text evidence="2">The sequence shown here is derived from an EMBL/GenBank/DDBJ whole genome shotgun (WGS) entry which is preliminary data.</text>
</comment>
<feature type="region of interest" description="Disordered" evidence="1">
    <location>
        <begin position="855"/>
        <end position="878"/>
    </location>
</feature>
<evidence type="ECO:0000256" key="1">
    <source>
        <dbReference type="SAM" id="MobiDB-lite"/>
    </source>
</evidence>
<name>A0A6P0UA40_9FLAO</name>
<dbReference type="GO" id="GO:0090313">
    <property type="term" value="P:regulation of protein targeting to membrane"/>
    <property type="evidence" value="ECO:0007669"/>
    <property type="project" value="TreeGrafter"/>
</dbReference>
<reference evidence="2 3" key="1">
    <citation type="submission" date="2020-01" db="EMBL/GenBank/DDBJ databases">
        <title>Muriicola jejuensis KCTC 22299.</title>
        <authorList>
            <person name="Wang G."/>
        </authorList>
    </citation>
    <scope>NUCLEOTIDE SEQUENCE [LARGE SCALE GENOMIC DNA]</scope>
    <source>
        <strain evidence="2 3">KCTC 22299</strain>
    </source>
</reference>
<evidence type="ECO:0000313" key="2">
    <source>
        <dbReference type="EMBL" id="NER09432.1"/>
    </source>
</evidence>
<dbReference type="GO" id="GO:0005886">
    <property type="term" value="C:plasma membrane"/>
    <property type="evidence" value="ECO:0007669"/>
    <property type="project" value="TreeGrafter"/>
</dbReference>
<dbReference type="InterPro" id="IPR052894">
    <property type="entry name" value="AsmA-related"/>
</dbReference>
<keyword evidence="3" id="KW-1185">Reference proteome</keyword>
<protein>
    <submittedName>
        <fullName evidence="2">AsmA family protein</fullName>
    </submittedName>
</protein>
<dbReference type="RefSeq" id="WP_163691487.1">
    <property type="nucleotide sequence ID" value="NZ_FXTW01000001.1"/>
</dbReference>
<organism evidence="2 3">
    <name type="scientific">Muriicola jejuensis</name>
    <dbReference type="NCBI Taxonomy" id="504488"/>
    <lineage>
        <taxon>Bacteria</taxon>
        <taxon>Pseudomonadati</taxon>
        <taxon>Bacteroidota</taxon>
        <taxon>Flavobacteriia</taxon>
        <taxon>Flavobacteriales</taxon>
        <taxon>Flavobacteriaceae</taxon>
        <taxon>Muriicola</taxon>
    </lineage>
</organism>
<dbReference type="EMBL" id="JAABOP010000001">
    <property type="protein sequence ID" value="NER09432.1"/>
    <property type="molecule type" value="Genomic_DNA"/>
</dbReference>
<dbReference type="PANTHER" id="PTHR30441:SF8">
    <property type="entry name" value="DUF748 DOMAIN-CONTAINING PROTEIN"/>
    <property type="match status" value="1"/>
</dbReference>
<proteinExistence type="predicted"/>
<dbReference type="PANTHER" id="PTHR30441">
    <property type="entry name" value="DUF748 DOMAIN-CONTAINING PROTEIN"/>
    <property type="match status" value="1"/>
</dbReference>
<sequence length="906" mass="99103">MKKKVVKIAAAILLILIGAIVALPFILEGRIGQIIKNKVNSNITGTFDFADASLSLIRSFPNAHLRIKEAVLTTAAPFEGDTLFSAASIDLSLSVYELFKGASEPIKLRELTLEKAYVNIVFDEEERPNYEIAKEKDSPGEDPSGESGFTLDLQEYGFTDSRLVYTDKAGGIYLDLTGLQHKGSGDLSLNESRLDTRTEGLVSLSMDGTEYLNRHKVVLDALLGIDLQTNTYTFLENKGLVNQLPLVFEGFVRVEEDFNKVDITFETPSSDFRNFLALFPEKYSKDINGVSTTGDFVVKGEFKGRIDEEHIPAFRIDIRSDKASFKYPDLPKSVDNIVLAAEIINETGLVKDTYVTVEKASFNIDQDRFAMEADLRDLTGNTRVNAHIDANMNLANLSKAYPYAAEQNLKGLLKADVTTAFDMATLENKQYAKTRTSGKLSLEGFEYNSEELTAPARFSLVSIDFKPERITLNRMQGNLGKTDFDIKGTLSNLLGFMFNKEDVEGVFSLESNTFSLNDFMVEDTEATSGENKKAETASVKIPSFLNCSIDARAQTVLYDNLVLRDVEGNIKVKDETATLSNFSSSLFKGKLLLDGSVSTKGEVPVFDMKLGVEQFQLAEAFSNLDLLKALAPVASALQGKLNSRISLSGILSPEFTPKLESITGDVLAEIFETSINTNKANVLNAMASQLQFFDPAKLNLSGLKTTLSFKDGVVTVRPMTFKYQDIAVTVDGSHSFDNQLNYRARLDVPARYLGSEVNSLIARINDNSLEDLTIPVGVSIGGNYSSPQVKTDLTTGVKDLTASLVEIQKQKLLNQGKEKASTLLEGLLAGKKADSTGTKTTTTDEVKKTLGNILTSGTQKTDSTRRDSTAAGTPNQAVKEAAKSVLGGLLKKKKKDSVVVKKDSVN</sequence>
<accession>A0A6P0UA40</accession>